<accession>A0A951U653</accession>
<feature type="compositionally biased region" description="Polar residues" evidence="1">
    <location>
        <begin position="1"/>
        <end position="12"/>
    </location>
</feature>
<evidence type="ECO:0000313" key="3">
    <source>
        <dbReference type="Proteomes" id="UP000707356"/>
    </source>
</evidence>
<evidence type="ECO:0000313" key="2">
    <source>
        <dbReference type="EMBL" id="MBW4467534.1"/>
    </source>
</evidence>
<reference evidence="2" key="1">
    <citation type="submission" date="2021-05" db="EMBL/GenBank/DDBJ databases">
        <authorList>
            <person name="Pietrasiak N."/>
            <person name="Ward R."/>
            <person name="Stajich J.E."/>
            <person name="Kurbessoian T."/>
        </authorList>
    </citation>
    <scope>NUCLEOTIDE SEQUENCE</scope>
    <source>
        <strain evidence="2">GSE-TBD4-15B</strain>
    </source>
</reference>
<dbReference type="Proteomes" id="UP000707356">
    <property type="component" value="Unassembled WGS sequence"/>
</dbReference>
<feature type="compositionally biased region" description="Basic and acidic residues" evidence="1">
    <location>
        <begin position="25"/>
        <end position="34"/>
    </location>
</feature>
<evidence type="ECO:0000256" key="1">
    <source>
        <dbReference type="SAM" id="MobiDB-lite"/>
    </source>
</evidence>
<feature type="region of interest" description="Disordered" evidence="1">
    <location>
        <begin position="1"/>
        <end position="54"/>
    </location>
</feature>
<dbReference type="EMBL" id="JAHHHV010000077">
    <property type="protein sequence ID" value="MBW4467534.1"/>
    <property type="molecule type" value="Genomic_DNA"/>
</dbReference>
<comment type="caution">
    <text evidence="2">The sequence shown here is derived from an EMBL/GenBank/DDBJ whole genome shotgun (WGS) entry which is preliminary data.</text>
</comment>
<proteinExistence type="predicted"/>
<sequence>MSAHSGASNSNAPIVDPAASEYQDVSEHPQDRDPLTQLRPKAAKPSAQTEDDFRLLIRL</sequence>
<name>A0A951U653_9CYAN</name>
<organism evidence="2 3">
    <name type="scientific">Pegethrix bostrychoides GSE-TBD4-15B</name>
    <dbReference type="NCBI Taxonomy" id="2839662"/>
    <lineage>
        <taxon>Bacteria</taxon>
        <taxon>Bacillati</taxon>
        <taxon>Cyanobacteriota</taxon>
        <taxon>Cyanophyceae</taxon>
        <taxon>Oculatellales</taxon>
        <taxon>Oculatellaceae</taxon>
        <taxon>Pegethrix</taxon>
    </lineage>
</organism>
<dbReference type="AlphaFoldDB" id="A0A951U653"/>
<protein>
    <submittedName>
        <fullName evidence="2">Uncharacterized protein</fullName>
    </submittedName>
</protein>
<gene>
    <name evidence="2" type="ORF">KME07_19075</name>
</gene>
<reference evidence="2" key="2">
    <citation type="journal article" date="2022" name="Microbiol. Resour. Announc.">
        <title>Metagenome Sequencing to Explore Phylogenomics of Terrestrial Cyanobacteria.</title>
        <authorList>
            <person name="Ward R.D."/>
            <person name="Stajich J.E."/>
            <person name="Johansen J.R."/>
            <person name="Huntemann M."/>
            <person name="Clum A."/>
            <person name="Foster B."/>
            <person name="Foster B."/>
            <person name="Roux S."/>
            <person name="Palaniappan K."/>
            <person name="Varghese N."/>
            <person name="Mukherjee S."/>
            <person name="Reddy T.B.K."/>
            <person name="Daum C."/>
            <person name="Copeland A."/>
            <person name="Chen I.A."/>
            <person name="Ivanova N.N."/>
            <person name="Kyrpides N.C."/>
            <person name="Shapiro N."/>
            <person name="Eloe-Fadrosh E.A."/>
            <person name="Pietrasiak N."/>
        </authorList>
    </citation>
    <scope>NUCLEOTIDE SEQUENCE</scope>
    <source>
        <strain evidence="2">GSE-TBD4-15B</strain>
    </source>
</reference>